<dbReference type="AlphaFoldDB" id="A0A0C4ETW3"/>
<reference evidence="2" key="2">
    <citation type="submission" date="2016-05" db="EMBL/GenBank/DDBJ databases">
        <title>Comparative analysis highlights variable genome content of wheat rusts and divergence of the mating loci.</title>
        <authorList>
            <person name="Cuomo C.A."/>
            <person name="Bakkeren G."/>
            <person name="Szabo L."/>
            <person name="Khalil H."/>
            <person name="Joly D."/>
            <person name="Goldberg J."/>
            <person name="Young S."/>
            <person name="Zeng Q."/>
            <person name="Fellers J."/>
        </authorList>
    </citation>
    <scope>NUCLEOTIDE SEQUENCE [LARGE SCALE GENOMIC DNA]</scope>
    <source>
        <strain evidence="2">1-1 BBBD Race 1</strain>
    </source>
</reference>
<feature type="compositionally biased region" description="Acidic residues" evidence="1">
    <location>
        <begin position="208"/>
        <end position="217"/>
    </location>
</feature>
<feature type="region of interest" description="Disordered" evidence="1">
    <location>
        <begin position="66"/>
        <end position="94"/>
    </location>
</feature>
<proteinExistence type="predicted"/>
<gene>
    <name evidence="2" type="ORF">PTTG_04242</name>
</gene>
<evidence type="ECO:0000313" key="3">
    <source>
        <dbReference type="EnsemblFungi" id="PTTG_04242-t43_1-p1"/>
    </source>
</evidence>
<feature type="region of interest" description="Disordered" evidence="1">
    <location>
        <begin position="157"/>
        <end position="217"/>
    </location>
</feature>
<evidence type="ECO:0000313" key="2">
    <source>
        <dbReference type="EMBL" id="OAV91602.1"/>
    </source>
</evidence>
<dbReference type="OrthoDB" id="2499142at2759"/>
<evidence type="ECO:0000313" key="4">
    <source>
        <dbReference type="Proteomes" id="UP000005240"/>
    </source>
</evidence>
<dbReference type="Proteomes" id="UP000005240">
    <property type="component" value="Unassembled WGS sequence"/>
</dbReference>
<reference evidence="3" key="4">
    <citation type="submission" date="2025-05" db="UniProtKB">
        <authorList>
            <consortium name="EnsemblFungi"/>
        </authorList>
    </citation>
    <scope>IDENTIFICATION</scope>
    <source>
        <strain evidence="3">isolate 1-1 / race 1 (BBBD)</strain>
    </source>
</reference>
<accession>A0A0C4ETW3</accession>
<dbReference type="EMBL" id="ADAS02000078">
    <property type="protein sequence ID" value="OAV91602.1"/>
    <property type="molecule type" value="Genomic_DNA"/>
</dbReference>
<reference evidence="2" key="1">
    <citation type="submission" date="2009-11" db="EMBL/GenBank/DDBJ databases">
        <authorList>
            <consortium name="The Broad Institute Genome Sequencing Platform"/>
            <person name="Ward D."/>
            <person name="Feldgarden M."/>
            <person name="Earl A."/>
            <person name="Young S.K."/>
            <person name="Zeng Q."/>
            <person name="Koehrsen M."/>
            <person name="Alvarado L."/>
            <person name="Berlin A."/>
            <person name="Bochicchio J."/>
            <person name="Borenstein D."/>
            <person name="Chapman S.B."/>
            <person name="Chen Z."/>
            <person name="Engels R."/>
            <person name="Freedman E."/>
            <person name="Gellesch M."/>
            <person name="Goldberg J."/>
            <person name="Griggs A."/>
            <person name="Gujja S."/>
            <person name="Heilman E."/>
            <person name="Heiman D."/>
            <person name="Hepburn T."/>
            <person name="Howarth C."/>
            <person name="Jen D."/>
            <person name="Larson L."/>
            <person name="Lewis B."/>
            <person name="Mehta T."/>
            <person name="Park D."/>
            <person name="Pearson M."/>
            <person name="Roberts A."/>
            <person name="Saif S."/>
            <person name="Shea T."/>
            <person name="Shenoy N."/>
            <person name="Sisk P."/>
            <person name="Stolte C."/>
            <person name="Sykes S."/>
            <person name="Thomson T."/>
            <person name="Walk T."/>
            <person name="White J."/>
            <person name="Yandava C."/>
            <person name="Izard J."/>
            <person name="Baranova O.V."/>
            <person name="Blanton J.M."/>
            <person name="Tanner A.C."/>
            <person name="Dewhirst F.E."/>
            <person name="Haas B."/>
            <person name="Nusbaum C."/>
            <person name="Birren B."/>
        </authorList>
    </citation>
    <scope>NUCLEOTIDE SEQUENCE [LARGE SCALE GENOMIC DNA]</scope>
    <source>
        <strain evidence="2">1-1 BBBD Race 1</strain>
    </source>
</reference>
<sequence length="217" mass="24004">MPLFKGKMREEEDSDSDKSFHCCGRPEDLFEEFRSSMEAPKPDGNEVRVADDQDYYLYSAGLERLNSPSNGPTHGPLSSTRAFQRAPTVCSSDSGHTRVGRTLLIIKTDEVVSPSSSLQMTNVRVQLVKPSQPSRPRKTSKWKIQLHRPHSFLRMAISPADDRPPSPELLTHPASALDGPPPSTSSLRRRGMVFTPTSLPEQLKELAETEDSDGSGT</sequence>
<feature type="region of interest" description="Disordered" evidence="1">
    <location>
        <begin position="1"/>
        <end position="21"/>
    </location>
</feature>
<organism evidence="2">
    <name type="scientific">Puccinia triticina (isolate 1-1 / race 1 (BBBD))</name>
    <name type="common">Brown leaf rust fungus</name>
    <dbReference type="NCBI Taxonomy" id="630390"/>
    <lineage>
        <taxon>Eukaryota</taxon>
        <taxon>Fungi</taxon>
        <taxon>Dikarya</taxon>
        <taxon>Basidiomycota</taxon>
        <taxon>Pucciniomycotina</taxon>
        <taxon>Pucciniomycetes</taxon>
        <taxon>Pucciniales</taxon>
        <taxon>Pucciniaceae</taxon>
        <taxon>Puccinia</taxon>
    </lineage>
</organism>
<feature type="compositionally biased region" description="Polar residues" evidence="1">
    <location>
        <begin position="66"/>
        <end position="82"/>
    </location>
</feature>
<reference evidence="3 4" key="3">
    <citation type="journal article" date="2017" name="G3 (Bethesda)">
        <title>Comparative analysis highlights variable genome content of wheat rusts and divergence of the mating loci.</title>
        <authorList>
            <person name="Cuomo C.A."/>
            <person name="Bakkeren G."/>
            <person name="Khalil H.B."/>
            <person name="Panwar V."/>
            <person name="Joly D."/>
            <person name="Linning R."/>
            <person name="Sakthikumar S."/>
            <person name="Song X."/>
            <person name="Adiconis X."/>
            <person name="Fan L."/>
            <person name="Goldberg J.M."/>
            <person name="Levin J.Z."/>
            <person name="Young S."/>
            <person name="Zeng Q."/>
            <person name="Anikster Y."/>
            <person name="Bruce M."/>
            <person name="Wang M."/>
            <person name="Yin C."/>
            <person name="McCallum B."/>
            <person name="Szabo L.J."/>
            <person name="Hulbert S."/>
            <person name="Chen X."/>
            <person name="Fellers J.P."/>
        </authorList>
    </citation>
    <scope>NUCLEOTIDE SEQUENCE</scope>
    <source>
        <strain evidence="4">Isolate 1-1 / race 1 (BBBD)</strain>
        <strain evidence="3">isolate 1-1 / race 1 (BBBD)</strain>
    </source>
</reference>
<protein>
    <submittedName>
        <fullName evidence="2 3">Uncharacterized protein</fullName>
    </submittedName>
</protein>
<name>A0A0C4ETW3_PUCT1</name>
<evidence type="ECO:0000256" key="1">
    <source>
        <dbReference type="SAM" id="MobiDB-lite"/>
    </source>
</evidence>
<keyword evidence="4" id="KW-1185">Reference proteome</keyword>
<dbReference type="VEuPathDB" id="FungiDB:PTTG_04242"/>
<dbReference type="EnsemblFungi" id="PTTG_04242-t43_1">
    <property type="protein sequence ID" value="PTTG_04242-t43_1-p1"/>
    <property type="gene ID" value="PTTG_04242"/>
</dbReference>